<feature type="transmembrane region" description="Helical" evidence="1">
    <location>
        <begin position="62"/>
        <end position="83"/>
    </location>
</feature>
<keyword evidence="1" id="KW-0472">Membrane</keyword>
<feature type="transmembrane region" description="Helical" evidence="1">
    <location>
        <begin position="12"/>
        <end position="35"/>
    </location>
</feature>
<keyword evidence="1" id="KW-1133">Transmembrane helix</keyword>
<keyword evidence="3" id="KW-1185">Reference proteome</keyword>
<dbReference type="EMBL" id="JACHNY010000001">
    <property type="protein sequence ID" value="MBB4616044.1"/>
    <property type="molecule type" value="Genomic_DNA"/>
</dbReference>
<evidence type="ECO:0000313" key="3">
    <source>
        <dbReference type="Proteomes" id="UP000574769"/>
    </source>
</evidence>
<evidence type="ECO:0000256" key="1">
    <source>
        <dbReference type="SAM" id="Phobius"/>
    </source>
</evidence>
<proteinExistence type="predicted"/>
<dbReference type="RefSeq" id="WP_184110623.1">
    <property type="nucleotide sequence ID" value="NZ_JACHNY010000001.1"/>
</dbReference>
<sequence length="91" mass="9181">MDVFTAILTRRAPAILFVLSAVIFVGGVISAISIATLTTQQVHGLVVGAGAQSVKGVAKSQLFAGIMGALQSAVWPFAAGALIQSVQSRGA</sequence>
<keyword evidence="1" id="KW-0812">Transmembrane</keyword>
<evidence type="ECO:0000313" key="2">
    <source>
        <dbReference type="EMBL" id="MBB4616044.1"/>
    </source>
</evidence>
<organism evidence="2 3">
    <name type="scientific">Sphingomonas abaci</name>
    <dbReference type="NCBI Taxonomy" id="237611"/>
    <lineage>
        <taxon>Bacteria</taxon>
        <taxon>Pseudomonadati</taxon>
        <taxon>Pseudomonadota</taxon>
        <taxon>Alphaproteobacteria</taxon>
        <taxon>Sphingomonadales</taxon>
        <taxon>Sphingomonadaceae</taxon>
        <taxon>Sphingomonas</taxon>
    </lineage>
</organism>
<name>A0A7W7AFF7_9SPHN</name>
<reference evidence="2 3" key="1">
    <citation type="submission" date="2020-08" db="EMBL/GenBank/DDBJ databases">
        <title>Genomic Encyclopedia of Type Strains, Phase IV (KMG-IV): sequencing the most valuable type-strain genomes for metagenomic binning, comparative biology and taxonomic classification.</title>
        <authorList>
            <person name="Goeker M."/>
        </authorList>
    </citation>
    <scope>NUCLEOTIDE SEQUENCE [LARGE SCALE GENOMIC DNA]</scope>
    <source>
        <strain evidence="2 3">DSM 15867</strain>
    </source>
</reference>
<protein>
    <submittedName>
        <fullName evidence="2">Uncharacterized protein</fullName>
    </submittedName>
</protein>
<accession>A0A7W7AFF7</accession>
<dbReference type="Proteomes" id="UP000574769">
    <property type="component" value="Unassembled WGS sequence"/>
</dbReference>
<dbReference type="AlphaFoldDB" id="A0A7W7AFF7"/>
<comment type="caution">
    <text evidence="2">The sequence shown here is derived from an EMBL/GenBank/DDBJ whole genome shotgun (WGS) entry which is preliminary data.</text>
</comment>
<gene>
    <name evidence="2" type="ORF">GGQ96_000150</name>
</gene>